<dbReference type="EMBL" id="PGOL01002685">
    <property type="protein sequence ID" value="PKI45870.1"/>
    <property type="molecule type" value="Genomic_DNA"/>
</dbReference>
<proteinExistence type="predicted"/>
<evidence type="ECO:0000313" key="5">
    <source>
        <dbReference type="Proteomes" id="UP000233551"/>
    </source>
</evidence>
<dbReference type="AlphaFoldDB" id="A0A2I0IQD6"/>
<feature type="region of interest" description="Disordered" evidence="2">
    <location>
        <begin position="56"/>
        <end position="96"/>
    </location>
</feature>
<dbReference type="SUPFAM" id="SSF56672">
    <property type="entry name" value="DNA/RNA polymerases"/>
    <property type="match status" value="1"/>
</dbReference>
<accession>A0A2I0IQD6</accession>
<dbReference type="Pfam" id="PF24626">
    <property type="entry name" value="SH3_Tf2-1"/>
    <property type="match status" value="1"/>
</dbReference>
<dbReference type="STRING" id="22663.A0A2I0IQD6"/>
<sequence>MRWESGMQTEILEFHGSLKPEEFLDWLATVEEILEFKGVLEDKCVPLAVIRLNSSNVGSSSGASHSGGGGGSSGVNRPRGRANRNTANTSQSNRPTGSGMRCFGCGEVGHKQSECRKTASKKTFFVDTEESEEECLEEAKAPVFDSEEVIDEEVVTGDRGMALVVRRSCLTPKVADDNWLRHNIFQSTCTVIGKNAKIVPVPCRETDKPTSMGGEMKLLSLATFEEEVDESQLVYVLIGKEVAAEVSIPTVAAPVVAEFVDVFLKELLDGLPPSRDIQHRIDLEPGAALPNRPIYIMSPGEHEELRRQVSGVTVFTKLNLKSGYHQIPIRPDDEWKTTFKTREGLYKWMVMPFGLSNAPSTFMRVMNRALRPFIGKCVVVYFNDILIYNANKTEHFQHLRTVLCVLRKGKFYVALKKYVFMASKVLFLGYVVCGDGLKVVYVVVPKGPLDLISLPNRSKVHGKTADFVTSLREIHRAVYDHLTAANTEYKQAADKKHRSMEFEVCDFVRAILTKDRYLAGEYNKLSARKIRPVEVMEKINSNAYWLKLLSHIRTVDVFNVKYLIPYTGDSSDEDDSRANSLHPMENDAIEEAVSRYLEKNMF</sequence>
<evidence type="ECO:0000256" key="1">
    <source>
        <dbReference type="PROSITE-ProRule" id="PRU00047"/>
    </source>
</evidence>
<organism evidence="4 5">
    <name type="scientific">Punica granatum</name>
    <name type="common">Pomegranate</name>
    <dbReference type="NCBI Taxonomy" id="22663"/>
    <lineage>
        <taxon>Eukaryota</taxon>
        <taxon>Viridiplantae</taxon>
        <taxon>Streptophyta</taxon>
        <taxon>Embryophyta</taxon>
        <taxon>Tracheophyta</taxon>
        <taxon>Spermatophyta</taxon>
        <taxon>Magnoliopsida</taxon>
        <taxon>eudicotyledons</taxon>
        <taxon>Gunneridae</taxon>
        <taxon>Pentapetalae</taxon>
        <taxon>rosids</taxon>
        <taxon>malvids</taxon>
        <taxon>Myrtales</taxon>
        <taxon>Lythraceae</taxon>
        <taxon>Punica</taxon>
    </lineage>
</organism>
<feature type="compositionally biased region" description="Polar residues" evidence="2">
    <location>
        <begin position="83"/>
        <end position="96"/>
    </location>
</feature>
<dbReference type="InterPro" id="IPR001878">
    <property type="entry name" value="Znf_CCHC"/>
</dbReference>
<dbReference type="SMART" id="SM00343">
    <property type="entry name" value="ZnF_C2HC"/>
    <property type="match status" value="1"/>
</dbReference>
<name>A0A2I0IQD6_PUNGR</name>
<dbReference type="PANTHER" id="PTHR37984:SF5">
    <property type="entry name" value="PROTEIN NYNRIN-LIKE"/>
    <property type="match status" value="1"/>
</dbReference>
<feature type="domain" description="CCHC-type" evidence="3">
    <location>
        <begin position="101"/>
        <end position="117"/>
    </location>
</feature>
<evidence type="ECO:0000256" key="2">
    <source>
        <dbReference type="SAM" id="MobiDB-lite"/>
    </source>
</evidence>
<keyword evidence="1" id="KW-0863">Zinc-finger</keyword>
<dbReference type="InterPro" id="IPR036875">
    <property type="entry name" value="Znf_CCHC_sf"/>
</dbReference>
<dbReference type="SUPFAM" id="SSF57756">
    <property type="entry name" value="Retrovirus zinc finger-like domains"/>
    <property type="match status" value="1"/>
</dbReference>
<comment type="caution">
    <text evidence="4">The sequence shown here is derived from an EMBL/GenBank/DDBJ whole genome shotgun (WGS) entry which is preliminary data.</text>
</comment>
<keyword evidence="1" id="KW-0479">Metal-binding</keyword>
<keyword evidence="5" id="KW-1185">Reference proteome</keyword>
<dbReference type="GO" id="GO:0008270">
    <property type="term" value="F:zinc ion binding"/>
    <property type="evidence" value="ECO:0007669"/>
    <property type="project" value="UniProtKB-KW"/>
</dbReference>
<dbReference type="CDD" id="cd01647">
    <property type="entry name" value="RT_LTR"/>
    <property type="match status" value="1"/>
</dbReference>
<dbReference type="InterPro" id="IPR000477">
    <property type="entry name" value="RT_dom"/>
</dbReference>
<keyword evidence="1" id="KW-0862">Zinc</keyword>
<evidence type="ECO:0000259" key="3">
    <source>
        <dbReference type="PROSITE" id="PS50158"/>
    </source>
</evidence>
<dbReference type="InterPro" id="IPR043502">
    <property type="entry name" value="DNA/RNA_pol_sf"/>
</dbReference>
<dbReference type="PROSITE" id="PS50158">
    <property type="entry name" value="ZF_CCHC"/>
    <property type="match status" value="1"/>
</dbReference>
<gene>
    <name evidence="4" type="ORF">CRG98_033669</name>
</gene>
<dbReference type="GO" id="GO:0003676">
    <property type="term" value="F:nucleic acid binding"/>
    <property type="evidence" value="ECO:0007669"/>
    <property type="project" value="InterPro"/>
</dbReference>
<evidence type="ECO:0000313" key="4">
    <source>
        <dbReference type="EMBL" id="PKI45870.1"/>
    </source>
</evidence>
<dbReference type="Pfam" id="PF00078">
    <property type="entry name" value="RVT_1"/>
    <property type="match status" value="1"/>
</dbReference>
<protein>
    <recommendedName>
        <fullName evidence="3">CCHC-type domain-containing protein</fullName>
    </recommendedName>
</protein>
<dbReference type="Gene3D" id="3.30.70.270">
    <property type="match status" value="1"/>
</dbReference>
<dbReference type="PANTHER" id="PTHR37984">
    <property type="entry name" value="PROTEIN CBG26694"/>
    <property type="match status" value="1"/>
</dbReference>
<dbReference type="InterPro" id="IPR043128">
    <property type="entry name" value="Rev_trsase/Diguanyl_cyclase"/>
</dbReference>
<dbReference type="Proteomes" id="UP000233551">
    <property type="component" value="Unassembled WGS sequence"/>
</dbReference>
<dbReference type="InterPro" id="IPR050951">
    <property type="entry name" value="Retrovirus_Pol_polyprotein"/>
</dbReference>
<dbReference type="InterPro" id="IPR056924">
    <property type="entry name" value="SH3_Tf2-1"/>
</dbReference>
<dbReference type="Gene3D" id="3.10.10.10">
    <property type="entry name" value="HIV Type 1 Reverse Transcriptase, subunit A, domain 1"/>
    <property type="match status" value="1"/>
</dbReference>
<reference evidence="4 5" key="1">
    <citation type="submission" date="2017-11" db="EMBL/GenBank/DDBJ databases">
        <title>De-novo sequencing of pomegranate (Punica granatum L.) genome.</title>
        <authorList>
            <person name="Akparov Z."/>
            <person name="Amiraslanov A."/>
            <person name="Hajiyeva S."/>
            <person name="Abbasov M."/>
            <person name="Kaur K."/>
            <person name="Hamwieh A."/>
            <person name="Solovyev V."/>
            <person name="Salamov A."/>
            <person name="Braich B."/>
            <person name="Kosarev P."/>
            <person name="Mahmoud A."/>
            <person name="Hajiyev E."/>
            <person name="Babayeva S."/>
            <person name="Izzatullayeva V."/>
            <person name="Mammadov A."/>
            <person name="Mammadov A."/>
            <person name="Sharifova S."/>
            <person name="Ojaghi J."/>
            <person name="Eynullazada K."/>
            <person name="Bayramov B."/>
            <person name="Abdulazimova A."/>
            <person name="Shahmuradov I."/>
        </authorList>
    </citation>
    <scope>NUCLEOTIDE SEQUENCE [LARGE SCALE GENOMIC DNA]</scope>
    <source>
        <strain evidence="5">cv. AG2017</strain>
        <tissue evidence="4">Leaf</tissue>
    </source>
</reference>